<proteinExistence type="predicted"/>
<dbReference type="InterPro" id="IPR009956">
    <property type="entry name" value="Post-segregation_anti-tox_CcdA"/>
</dbReference>
<evidence type="ECO:0000313" key="5">
    <source>
        <dbReference type="Proteomes" id="UP001252207"/>
    </source>
</evidence>
<organism evidence="2 4">
    <name type="scientific">Providencia huaxiensis</name>
    <dbReference type="NCBI Taxonomy" id="2027290"/>
    <lineage>
        <taxon>Bacteria</taxon>
        <taxon>Pseudomonadati</taxon>
        <taxon>Pseudomonadota</taxon>
        <taxon>Gammaproteobacteria</taxon>
        <taxon>Enterobacterales</taxon>
        <taxon>Morganellaceae</taxon>
        <taxon>Providencia</taxon>
    </lineage>
</organism>
<dbReference type="EMBL" id="JAGKLY010000011">
    <property type="protein sequence ID" value="MBQ0270293.1"/>
    <property type="molecule type" value="Genomic_DNA"/>
</dbReference>
<gene>
    <name evidence="2" type="ORF">J7T18_18535</name>
    <name evidence="3" type="ORF">NLX89_03295</name>
</gene>
<name>A0A345LXE0_9GAMM</name>
<dbReference type="EMBL" id="JANAVW010000001">
    <property type="protein sequence ID" value="MDT0132369.1"/>
    <property type="molecule type" value="Genomic_DNA"/>
</dbReference>
<protein>
    <submittedName>
        <fullName evidence="2">Type II toxin-antitoxin system CcdA family antitoxin</fullName>
    </submittedName>
</protein>
<evidence type="ECO:0000313" key="4">
    <source>
        <dbReference type="Proteomes" id="UP000674270"/>
    </source>
</evidence>
<dbReference type="GeneID" id="89488730"/>
<reference evidence="3 5" key="2">
    <citation type="submission" date="2022-06" db="EMBL/GenBank/DDBJ databases">
        <title>Chromosome and plasmid sequencings of Enterobacteriales species co-exiting double carbapenemases.</title>
        <authorList>
            <person name="Fu Y."/>
        </authorList>
    </citation>
    <scope>NUCLEOTIDE SEQUENCE [LARGE SCALE GENOMIC DNA]</scope>
    <source>
        <strain evidence="3 5">21030615019</strain>
    </source>
</reference>
<comment type="caution">
    <text evidence="2">The sequence shown here is derived from an EMBL/GenBank/DDBJ whole genome shotgun (WGS) entry which is preliminary data.</text>
</comment>
<dbReference type="Proteomes" id="UP001252207">
    <property type="component" value="Unassembled WGS sequence"/>
</dbReference>
<dbReference type="RefSeq" id="WP_102138942.1">
    <property type="nucleotide sequence ID" value="NZ_CP031123.2"/>
</dbReference>
<sequence length="62" mass="7281">MKTQNNFTETQNKANLQQDFPLAIKQSSDAKWKEKNRTNIDNFNEFEQQAGLFTDDHEYGVI</sequence>
<dbReference type="Proteomes" id="UP000674270">
    <property type="component" value="Unassembled WGS sequence"/>
</dbReference>
<evidence type="ECO:0000313" key="2">
    <source>
        <dbReference type="EMBL" id="MBQ0270293.1"/>
    </source>
</evidence>
<evidence type="ECO:0000313" key="3">
    <source>
        <dbReference type="EMBL" id="MDT0132369.1"/>
    </source>
</evidence>
<keyword evidence="1" id="KW-1277">Toxin-antitoxin system</keyword>
<dbReference type="KEGG" id="prq:CYG50_12505"/>
<keyword evidence="5" id="KW-1185">Reference proteome</keyword>
<dbReference type="OrthoDB" id="7219749at2"/>
<accession>A0A345LXE0</accession>
<reference evidence="2" key="1">
    <citation type="submission" date="2021-03" db="EMBL/GenBank/DDBJ databases">
        <authorList>
            <person name="Stanton E."/>
        </authorList>
    </citation>
    <scope>NUCLEOTIDE SEQUENCE</scope>
    <source>
        <strain evidence="2">2020EL-00113</strain>
    </source>
</reference>
<evidence type="ECO:0000256" key="1">
    <source>
        <dbReference type="ARBA" id="ARBA00022649"/>
    </source>
</evidence>
<dbReference type="AlphaFoldDB" id="A0A345LXE0"/>
<dbReference type="Pfam" id="PF07362">
    <property type="entry name" value="CcdA"/>
    <property type="match status" value="1"/>
</dbReference>